<evidence type="ECO:0000313" key="3">
    <source>
        <dbReference type="Proteomes" id="UP000070501"/>
    </source>
</evidence>
<gene>
    <name evidence="2" type="ORF">Micbo1qcDRAFT_174477</name>
</gene>
<protein>
    <submittedName>
        <fullName evidence="2">Uncharacterized protein</fullName>
    </submittedName>
</protein>
<feature type="region of interest" description="Disordered" evidence="1">
    <location>
        <begin position="231"/>
        <end position="271"/>
    </location>
</feature>
<feature type="compositionally biased region" description="Acidic residues" evidence="1">
    <location>
        <begin position="237"/>
        <end position="253"/>
    </location>
</feature>
<dbReference type="AlphaFoldDB" id="A0A136J8E5"/>
<dbReference type="InParanoid" id="A0A136J8E5"/>
<sequence length="462" mass="51193">MAEPISETALSFGGLSRTLQCIDPLEQPDYWLSLLDDPEFAWGAEPMLAAQLERRVEVVYAIAAPNHHRPGWADRPVVLQHGRMRIGKDTVVFDKPPADRIHPRKFARDYEFHKHIFLREFPWASTPVMCSRASTAAVINLPDCTNIEEPLEAILNTAPEQRGFMTMSYRYDPGESRGGFLRRLLVTGTHVVDQGEELYGSDATGGWYFMVMVNAGNCHVAPCGPGGNNNVVHDYEDHDESECESASEFESNSDGDASGDSPNTVSDISDGIIDGECASRHAHTPNRGMRLNLGYMAQADRDNTVAQPDFVTPPLNGFPMTVGLRVATVDDNVDSDSNQTIFETAGLDARGLPARLTWDRAHPRQLTAGLTMQPYLTSDRMRRGVRLVAAQRGETYRALSCLFLRASWMRGFLEDPVQWIEVNRAHLTASHSALGRGDGDDEGDGQGRRWSLSRPLEHTSPT</sequence>
<organism evidence="2 3">
    <name type="scientific">Microdochium bolleyi</name>
    <dbReference type="NCBI Taxonomy" id="196109"/>
    <lineage>
        <taxon>Eukaryota</taxon>
        <taxon>Fungi</taxon>
        <taxon>Dikarya</taxon>
        <taxon>Ascomycota</taxon>
        <taxon>Pezizomycotina</taxon>
        <taxon>Sordariomycetes</taxon>
        <taxon>Xylariomycetidae</taxon>
        <taxon>Xylariales</taxon>
        <taxon>Microdochiaceae</taxon>
        <taxon>Microdochium</taxon>
    </lineage>
</organism>
<reference evidence="3" key="1">
    <citation type="submission" date="2016-02" db="EMBL/GenBank/DDBJ databases">
        <title>Draft genome sequence of Microdochium bolleyi, a fungal endophyte of beachgrass.</title>
        <authorList>
            <consortium name="DOE Joint Genome Institute"/>
            <person name="David A.S."/>
            <person name="May G."/>
            <person name="Haridas S."/>
            <person name="Lim J."/>
            <person name="Wang M."/>
            <person name="Labutti K."/>
            <person name="Lipzen A."/>
            <person name="Barry K."/>
            <person name="Grigoriev I.V."/>
        </authorList>
    </citation>
    <scope>NUCLEOTIDE SEQUENCE [LARGE SCALE GENOMIC DNA]</scope>
    <source>
        <strain evidence="3">J235TASD1</strain>
    </source>
</reference>
<evidence type="ECO:0000313" key="2">
    <source>
        <dbReference type="EMBL" id="KXJ93414.1"/>
    </source>
</evidence>
<evidence type="ECO:0000256" key="1">
    <source>
        <dbReference type="SAM" id="MobiDB-lite"/>
    </source>
</evidence>
<dbReference type="EMBL" id="KQ964248">
    <property type="protein sequence ID" value="KXJ93414.1"/>
    <property type="molecule type" value="Genomic_DNA"/>
</dbReference>
<proteinExistence type="predicted"/>
<feature type="region of interest" description="Disordered" evidence="1">
    <location>
        <begin position="431"/>
        <end position="462"/>
    </location>
</feature>
<dbReference type="Proteomes" id="UP000070501">
    <property type="component" value="Unassembled WGS sequence"/>
</dbReference>
<keyword evidence="3" id="KW-1185">Reference proteome</keyword>
<accession>A0A136J8E5</accession>
<name>A0A136J8E5_9PEZI</name>